<dbReference type="OrthoDB" id="1821976at2"/>
<evidence type="ECO:0000256" key="1">
    <source>
        <dbReference type="ARBA" id="ARBA00093462"/>
    </source>
</evidence>
<comment type="similarity">
    <text evidence="1">Belongs to the DnaB/DnaD family.</text>
</comment>
<dbReference type="InterPro" id="IPR053162">
    <property type="entry name" value="DnaD"/>
</dbReference>
<dbReference type="Gene3D" id="1.10.10.630">
    <property type="entry name" value="DnaD domain-like"/>
    <property type="match status" value="1"/>
</dbReference>
<dbReference type="InterPro" id="IPR034829">
    <property type="entry name" value="DnaD-like_sf"/>
</dbReference>
<dbReference type="AlphaFoldDB" id="A0A4R6BNR0"/>
<gene>
    <name evidence="4" type="ORF">ERX37_04865</name>
</gene>
<comment type="caution">
    <text evidence="4">The sequence shown here is derived from an EMBL/GenBank/DDBJ whole genome shotgun (WGS) entry which is preliminary data.</text>
</comment>
<name>A0A4R6BNR0_9STAP</name>
<feature type="compositionally biased region" description="Polar residues" evidence="2">
    <location>
        <begin position="158"/>
        <end position="172"/>
    </location>
</feature>
<dbReference type="RefSeq" id="WP_133429514.1">
    <property type="nucleotide sequence ID" value="NZ_BMCC01000001.1"/>
</dbReference>
<keyword evidence="5" id="KW-1185">Reference proteome</keyword>
<dbReference type="SUPFAM" id="SSF158499">
    <property type="entry name" value="DnaD domain-like"/>
    <property type="match status" value="1"/>
</dbReference>
<sequence length="187" mass="22442">MITTIKTKNGTTIKVHNYNDYQTFNKEKKQQNEHHNEQQIEHQSEQIKDNKLNTTKELKELNTLKEVVSDSDNSFKNILNIYQQNIEMNPSQITMQKIGQDFDDYGHEYMKFAIEKSALLNNHNYRFIDWLLKDWRKNQLTTIEAVRQYEAHKEQKRAYSNQQTKTQSQSPYENMELIEPDEHNLPF</sequence>
<feature type="domain" description="DnaB/C C-terminal" evidence="3">
    <location>
        <begin position="80"/>
        <end position="150"/>
    </location>
</feature>
<dbReference type="Pfam" id="PF07261">
    <property type="entry name" value="DnaB_2"/>
    <property type="match status" value="1"/>
</dbReference>
<dbReference type="PANTHER" id="PTHR37293">
    <property type="entry name" value="PHAGE REPLICATION PROTEIN-RELATED"/>
    <property type="match status" value="1"/>
</dbReference>
<evidence type="ECO:0000313" key="4">
    <source>
        <dbReference type="EMBL" id="TDM03418.1"/>
    </source>
</evidence>
<organism evidence="4 5">
    <name type="scientific">Macrococcus hajekii</name>
    <dbReference type="NCBI Taxonomy" id="198482"/>
    <lineage>
        <taxon>Bacteria</taxon>
        <taxon>Bacillati</taxon>
        <taxon>Bacillota</taxon>
        <taxon>Bacilli</taxon>
        <taxon>Bacillales</taxon>
        <taxon>Staphylococcaceae</taxon>
        <taxon>Macrococcus</taxon>
    </lineage>
</organism>
<feature type="region of interest" description="Disordered" evidence="2">
    <location>
        <begin position="153"/>
        <end position="187"/>
    </location>
</feature>
<dbReference type="PANTHER" id="PTHR37293:SF5">
    <property type="entry name" value="DNA REPLICATION PROTEIN"/>
    <property type="match status" value="1"/>
</dbReference>
<accession>A0A4R6BNR0</accession>
<evidence type="ECO:0000256" key="2">
    <source>
        <dbReference type="SAM" id="MobiDB-lite"/>
    </source>
</evidence>
<protein>
    <submittedName>
        <fullName evidence="4">DnaD domain protein</fullName>
    </submittedName>
</protein>
<evidence type="ECO:0000313" key="5">
    <source>
        <dbReference type="Proteomes" id="UP000295328"/>
    </source>
</evidence>
<dbReference type="NCBIfam" id="TIGR01446">
    <property type="entry name" value="DnaD_dom"/>
    <property type="match status" value="1"/>
</dbReference>
<feature type="region of interest" description="Disordered" evidence="2">
    <location>
        <begin position="27"/>
        <end position="50"/>
    </location>
</feature>
<reference evidence="4 5" key="1">
    <citation type="submission" date="2019-01" db="EMBL/GenBank/DDBJ databases">
        <title>Draft genome sequences of the type strains of six Macrococcus species.</title>
        <authorList>
            <person name="Mazhar S."/>
            <person name="Altermann E."/>
            <person name="Hill C."/>
            <person name="Mcauliffe O."/>
        </authorList>
    </citation>
    <scope>NUCLEOTIDE SEQUENCE [LARGE SCALE GENOMIC DNA]</scope>
    <source>
        <strain evidence="4 5">CCM4809</strain>
    </source>
</reference>
<dbReference type="InterPro" id="IPR006343">
    <property type="entry name" value="DnaB/C_C"/>
</dbReference>
<proteinExistence type="inferred from homology"/>
<evidence type="ECO:0000259" key="3">
    <source>
        <dbReference type="Pfam" id="PF07261"/>
    </source>
</evidence>
<dbReference type="Proteomes" id="UP000295328">
    <property type="component" value="Unassembled WGS sequence"/>
</dbReference>
<dbReference type="EMBL" id="SCWE01000001">
    <property type="protein sequence ID" value="TDM03418.1"/>
    <property type="molecule type" value="Genomic_DNA"/>
</dbReference>